<dbReference type="STRING" id="1094619.G4YG87"/>
<protein>
    <submittedName>
        <fullName evidence="3">Uncharacterized protein</fullName>
    </submittedName>
</protein>
<name>G4YG87_PHYSP</name>
<keyword evidence="2" id="KW-0472">Membrane</keyword>
<evidence type="ECO:0000256" key="2">
    <source>
        <dbReference type="SAM" id="Phobius"/>
    </source>
</evidence>
<evidence type="ECO:0000313" key="4">
    <source>
        <dbReference type="Proteomes" id="UP000002640"/>
    </source>
</evidence>
<evidence type="ECO:0000256" key="1">
    <source>
        <dbReference type="SAM" id="MobiDB-lite"/>
    </source>
</evidence>
<keyword evidence="2" id="KW-1133">Transmembrane helix</keyword>
<dbReference type="AlphaFoldDB" id="G4YG87"/>
<sequence length="485" mass="53404">MVVEWEVSSWADNEAVLAAVEIETRLKASCDENDTVALAFTSAAISDTIDAYLEGEVKANDAVATARRGQHGCGICLRNASTATTPHSSFGDMEVLVPRATGSMTLALLSQSSSWQGVLLTPRISDRKGAAHSLLFESRSFTGGPSLQPSLRKRRAENGENYLRVAAARALSYELLCIRRLVKLQRFRSWPARHQHWHRRLRFQWPRPRQRDFFFFVRVCRRPSDHEEPIDVMLVANSSVSSSWLDSVVSYTAAAESRVLYQAASWTLLDEGTQSGKFASYWARFQAVNRTKKPSGQFSPSAGEMILSLSRLRRLCRRLLPVSYLKGDVAVNGVVAALKLHIKTSSMAPEASNRMFVRLVNGICPRDESATAFSGLNSTSAPVISLVRGVACSPGPDSHLGPPPQPSSQGNSYEADWKHNLRVIIPVVIIILVFGCAGFVYVRRQKNGKASSANEAPEEENPEEDKGEKEDASSQPYVLATQPIV</sequence>
<evidence type="ECO:0000313" key="3">
    <source>
        <dbReference type="EMBL" id="EGZ28699.1"/>
    </source>
</evidence>
<gene>
    <name evidence="3" type="ORF">PHYSODRAFT_294173</name>
</gene>
<dbReference type="InParanoid" id="G4YG87"/>
<feature type="region of interest" description="Disordered" evidence="1">
    <location>
        <begin position="447"/>
        <end position="485"/>
    </location>
</feature>
<reference evidence="3 4" key="1">
    <citation type="journal article" date="2006" name="Science">
        <title>Phytophthora genome sequences uncover evolutionary origins and mechanisms of pathogenesis.</title>
        <authorList>
            <person name="Tyler B.M."/>
            <person name="Tripathy S."/>
            <person name="Zhang X."/>
            <person name="Dehal P."/>
            <person name="Jiang R.H."/>
            <person name="Aerts A."/>
            <person name="Arredondo F.D."/>
            <person name="Baxter L."/>
            <person name="Bensasson D."/>
            <person name="Beynon J.L."/>
            <person name="Chapman J."/>
            <person name="Damasceno C.M."/>
            <person name="Dorrance A.E."/>
            <person name="Dou D."/>
            <person name="Dickerman A.W."/>
            <person name="Dubchak I.L."/>
            <person name="Garbelotto M."/>
            <person name="Gijzen M."/>
            <person name="Gordon S.G."/>
            <person name="Govers F."/>
            <person name="Grunwald N.J."/>
            <person name="Huang W."/>
            <person name="Ivors K.L."/>
            <person name="Jones R.W."/>
            <person name="Kamoun S."/>
            <person name="Krampis K."/>
            <person name="Lamour K.H."/>
            <person name="Lee M.K."/>
            <person name="McDonald W.H."/>
            <person name="Medina M."/>
            <person name="Meijer H.J."/>
            <person name="Nordberg E.K."/>
            <person name="Maclean D.J."/>
            <person name="Ospina-Giraldo M.D."/>
            <person name="Morris P.F."/>
            <person name="Phuntumart V."/>
            <person name="Putnam N.H."/>
            <person name="Rash S."/>
            <person name="Rose J.K."/>
            <person name="Sakihama Y."/>
            <person name="Salamov A.A."/>
            <person name="Savidor A."/>
            <person name="Scheuring C.F."/>
            <person name="Smith B.M."/>
            <person name="Sobral B.W."/>
            <person name="Terry A."/>
            <person name="Torto-Alalibo T.A."/>
            <person name="Win J."/>
            <person name="Xu Z."/>
            <person name="Zhang H."/>
            <person name="Grigoriev I.V."/>
            <person name="Rokhsar D.S."/>
            <person name="Boore J.L."/>
        </authorList>
    </citation>
    <scope>NUCLEOTIDE SEQUENCE [LARGE SCALE GENOMIC DNA]</scope>
    <source>
        <strain evidence="3 4">P6497</strain>
    </source>
</reference>
<organism evidence="3 4">
    <name type="scientific">Phytophthora sojae (strain P6497)</name>
    <name type="common">Soybean stem and root rot agent</name>
    <name type="synonym">Phytophthora megasperma f. sp. glycines</name>
    <dbReference type="NCBI Taxonomy" id="1094619"/>
    <lineage>
        <taxon>Eukaryota</taxon>
        <taxon>Sar</taxon>
        <taxon>Stramenopiles</taxon>
        <taxon>Oomycota</taxon>
        <taxon>Peronosporomycetes</taxon>
        <taxon>Peronosporales</taxon>
        <taxon>Peronosporaceae</taxon>
        <taxon>Phytophthora</taxon>
    </lineage>
</organism>
<dbReference type="RefSeq" id="XP_009515974.1">
    <property type="nucleotide sequence ID" value="XM_009517679.1"/>
</dbReference>
<feature type="transmembrane region" description="Helical" evidence="2">
    <location>
        <begin position="423"/>
        <end position="442"/>
    </location>
</feature>
<keyword evidence="2" id="KW-0812">Transmembrane</keyword>
<dbReference type="KEGG" id="psoj:PHYSODRAFT_294173"/>
<dbReference type="GeneID" id="20641062"/>
<keyword evidence="4" id="KW-1185">Reference proteome</keyword>
<dbReference type="EMBL" id="JH159151">
    <property type="protein sequence ID" value="EGZ28699.1"/>
    <property type="molecule type" value="Genomic_DNA"/>
</dbReference>
<proteinExistence type="predicted"/>
<dbReference type="Proteomes" id="UP000002640">
    <property type="component" value="Unassembled WGS sequence"/>
</dbReference>
<accession>G4YG87</accession>